<dbReference type="AlphaFoldDB" id="A0A1Q3EIZ8"/>
<evidence type="ECO:0000256" key="3">
    <source>
        <dbReference type="ARBA" id="ARBA00023295"/>
    </source>
</evidence>
<gene>
    <name evidence="6" type="ORF">LENED_009172</name>
</gene>
<dbReference type="GO" id="GO:0009986">
    <property type="term" value="C:cell surface"/>
    <property type="evidence" value="ECO:0007669"/>
    <property type="project" value="TreeGrafter"/>
</dbReference>
<dbReference type="SUPFAM" id="SSF51445">
    <property type="entry name" value="(Trans)glycosidases"/>
    <property type="match status" value="1"/>
</dbReference>
<comment type="similarity">
    <text evidence="1 4">Belongs to the glycosyl hydrolase 5 (cellulase A) family.</text>
</comment>
<accession>A0A1Q3EIZ8</accession>
<dbReference type="InterPro" id="IPR050386">
    <property type="entry name" value="Glycosyl_hydrolase_5"/>
</dbReference>
<keyword evidence="7" id="KW-1185">Reference proteome</keyword>
<dbReference type="InterPro" id="IPR001547">
    <property type="entry name" value="Glyco_hydro_5"/>
</dbReference>
<reference evidence="6 7" key="1">
    <citation type="submission" date="2016-08" db="EMBL/GenBank/DDBJ databases">
        <authorList>
            <consortium name="Lentinula edodes genome sequencing consortium"/>
            <person name="Sakamoto Y."/>
            <person name="Nakade K."/>
            <person name="Sato S."/>
            <person name="Yoshida Y."/>
            <person name="Miyazaki K."/>
            <person name="Natsume S."/>
            <person name="Konno N."/>
        </authorList>
    </citation>
    <scope>NUCLEOTIDE SEQUENCE [LARGE SCALE GENOMIC DNA]</scope>
    <source>
        <strain evidence="6 7">NBRC 111202</strain>
    </source>
</reference>
<dbReference type="GO" id="GO:0009251">
    <property type="term" value="P:glucan catabolic process"/>
    <property type="evidence" value="ECO:0007669"/>
    <property type="project" value="TreeGrafter"/>
</dbReference>
<evidence type="ECO:0000256" key="2">
    <source>
        <dbReference type="ARBA" id="ARBA00022801"/>
    </source>
</evidence>
<dbReference type="PANTHER" id="PTHR31297:SF42">
    <property type="entry name" value="GLYCOSIDE HYDROLASE FAMILY 5 DOMAIN-CONTAINING PROTEIN"/>
    <property type="match status" value="1"/>
</dbReference>
<dbReference type="PANTHER" id="PTHR31297">
    <property type="entry name" value="GLUCAN ENDO-1,6-BETA-GLUCOSIDASE B"/>
    <property type="match status" value="1"/>
</dbReference>
<dbReference type="Proteomes" id="UP000188533">
    <property type="component" value="Unassembled WGS sequence"/>
</dbReference>
<sequence>MFAPQARVISRGQTAEKAVIQIHVSVPTRAASKIAEWCAASMPSKVYGVNLGSWLVLESWMLPQEWLNMGGQSCSDCSTCIADEFSFAEAFPDTVDAIFKTHWETWFNQTDVSTLKNLGINTVRIPLGYWIVEQLVNRQTEFYPRGGLEQLIRGLEQLHAAGIVAILDHHALPGVQTPNQMFTGHCTSDVEFYTSPNYLRALTWAGVMTALSHLHPAFAPVFAIEAVNEPIMDAAQTPGYGAYQENFVTVVRGVEAAVGVKTQGLDSPQTTANASQAILDFASAQSSIRFNSDVKTAMGNTANILAQIASDGSTQFNLRGSGHGQTSLVTNFMDVNWQNDNPPNPAAAAWGPQAYDNHLYYVFGGVAAADPEDYMVSICNLGRVQADAALGDSPLWFGEWGLPTQFDATDMFLQEWADAQKLAYSKGAGWIFWNFKVEHSELAGNLSREWSYIDGVEFGYLTKDPSTVHNTNVCAPFVTSS</sequence>
<keyword evidence="2 4" id="KW-0378">Hydrolase</keyword>
<feature type="domain" description="Glycoside hydrolase family 5" evidence="5">
    <location>
        <begin position="99"/>
        <end position="436"/>
    </location>
</feature>
<comment type="caution">
    <text evidence="6">The sequence shown here is derived from an EMBL/GenBank/DDBJ whole genome shotgun (WGS) entry which is preliminary data.</text>
</comment>
<proteinExistence type="inferred from homology"/>
<evidence type="ECO:0000256" key="4">
    <source>
        <dbReference type="RuleBase" id="RU361153"/>
    </source>
</evidence>
<evidence type="ECO:0000313" key="6">
    <source>
        <dbReference type="EMBL" id="GAW07197.1"/>
    </source>
</evidence>
<dbReference type="InterPro" id="IPR017853">
    <property type="entry name" value="GH"/>
</dbReference>
<keyword evidence="3 4" id="KW-0326">Glycosidase</keyword>
<evidence type="ECO:0000259" key="5">
    <source>
        <dbReference type="Pfam" id="PF00150"/>
    </source>
</evidence>
<evidence type="ECO:0000256" key="1">
    <source>
        <dbReference type="ARBA" id="ARBA00005641"/>
    </source>
</evidence>
<name>A0A1Q3EIZ8_LENED</name>
<dbReference type="STRING" id="5353.A0A1Q3EIZ8"/>
<organism evidence="6 7">
    <name type="scientific">Lentinula edodes</name>
    <name type="common">Shiitake mushroom</name>
    <name type="synonym">Lentinus edodes</name>
    <dbReference type="NCBI Taxonomy" id="5353"/>
    <lineage>
        <taxon>Eukaryota</taxon>
        <taxon>Fungi</taxon>
        <taxon>Dikarya</taxon>
        <taxon>Basidiomycota</taxon>
        <taxon>Agaricomycotina</taxon>
        <taxon>Agaricomycetes</taxon>
        <taxon>Agaricomycetidae</taxon>
        <taxon>Agaricales</taxon>
        <taxon>Marasmiineae</taxon>
        <taxon>Omphalotaceae</taxon>
        <taxon>Lentinula</taxon>
    </lineage>
</organism>
<dbReference type="EMBL" id="BDGU01000407">
    <property type="protein sequence ID" value="GAW07197.1"/>
    <property type="molecule type" value="Genomic_DNA"/>
</dbReference>
<evidence type="ECO:0000313" key="7">
    <source>
        <dbReference type="Proteomes" id="UP000188533"/>
    </source>
</evidence>
<dbReference type="GO" id="GO:0008422">
    <property type="term" value="F:beta-glucosidase activity"/>
    <property type="evidence" value="ECO:0007669"/>
    <property type="project" value="TreeGrafter"/>
</dbReference>
<reference evidence="6 7" key="2">
    <citation type="submission" date="2017-02" db="EMBL/GenBank/DDBJ databases">
        <title>A genome survey and senescence transcriptome analysis in Lentinula edodes.</title>
        <authorList>
            <person name="Sakamoto Y."/>
            <person name="Nakade K."/>
            <person name="Sato S."/>
            <person name="Yoshida Y."/>
            <person name="Miyazaki K."/>
            <person name="Natsume S."/>
            <person name="Konno N."/>
        </authorList>
    </citation>
    <scope>NUCLEOTIDE SEQUENCE [LARGE SCALE GENOMIC DNA]</scope>
    <source>
        <strain evidence="6 7">NBRC 111202</strain>
    </source>
</reference>
<dbReference type="Gene3D" id="3.20.20.80">
    <property type="entry name" value="Glycosidases"/>
    <property type="match status" value="1"/>
</dbReference>
<dbReference type="Pfam" id="PF00150">
    <property type="entry name" value="Cellulase"/>
    <property type="match status" value="1"/>
</dbReference>
<protein>
    <submittedName>
        <fullName evidence="6">Glycoside hydrolase family 5 protein</fullName>
    </submittedName>
</protein>
<dbReference type="GO" id="GO:0005576">
    <property type="term" value="C:extracellular region"/>
    <property type="evidence" value="ECO:0007669"/>
    <property type="project" value="TreeGrafter"/>
</dbReference>